<keyword evidence="2" id="KW-0067">ATP-binding</keyword>
<protein>
    <submittedName>
        <fullName evidence="5">Helix-turn-helix transcriptional regulator</fullName>
    </submittedName>
</protein>
<keyword evidence="1" id="KW-0547">Nucleotide-binding</keyword>
<dbReference type="SMART" id="SM00421">
    <property type="entry name" value="HTH_LUXR"/>
    <property type="match status" value="1"/>
</dbReference>
<evidence type="ECO:0000259" key="4">
    <source>
        <dbReference type="PROSITE" id="PS50043"/>
    </source>
</evidence>
<evidence type="ECO:0000256" key="3">
    <source>
        <dbReference type="SAM" id="MobiDB-lite"/>
    </source>
</evidence>
<dbReference type="PANTHER" id="PTHR16305">
    <property type="entry name" value="TESTICULAR SOLUBLE ADENYLYL CYCLASE"/>
    <property type="match status" value="1"/>
</dbReference>
<dbReference type="PROSITE" id="PS00622">
    <property type="entry name" value="HTH_LUXR_1"/>
    <property type="match status" value="1"/>
</dbReference>
<dbReference type="GO" id="GO:0004016">
    <property type="term" value="F:adenylate cyclase activity"/>
    <property type="evidence" value="ECO:0007669"/>
    <property type="project" value="TreeGrafter"/>
</dbReference>
<keyword evidence="6" id="KW-1185">Reference proteome</keyword>
<reference evidence="5" key="1">
    <citation type="submission" date="2023-03" db="EMBL/GenBank/DDBJ databases">
        <title>Actinoallomurus iriomotensis NBRC 103684.</title>
        <authorList>
            <person name="Ichikawa N."/>
            <person name="Sato H."/>
            <person name="Tonouchi N."/>
        </authorList>
    </citation>
    <scope>NUCLEOTIDE SEQUENCE</scope>
    <source>
        <strain evidence="5">NBRC 103684</strain>
    </source>
</reference>
<dbReference type="Proteomes" id="UP001165074">
    <property type="component" value="Unassembled WGS sequence"/>
</dbReference>
<dbReference type="InterPro" id="IPR036388">
    <property type="entry name" value="WH-like_DNA-bd_sf"/>
</dbReference>
<evidence type="ECO:0000313" key="5">
    <source>
        <dbReference type="EMBL" id="GLY82364.1"/>
    </source>
</evidence>
<dbReference type="AlphaFoldDB" id="A0A9W6RVK7"/>
<dbReference type="SUPFAM" id="SSF46894">
    <property type="entry name" value="C-terminal effector domain of the bipartite response regulators"/>
    <property type="match status" value="1"/>
</dbReference>
<dbReference type="InterPro" id="IPR041664">
    <property type="entry name" value="AAA_16"/>
</dbReference>
<dbReference type="PRINTS" id="PR00038">
    <property type="entry name" value="HTHLUXR"/>
</dbReference>
<dbReference type="PROSITE" id="PS50043">
    <property type="entry name" value="HTH_LUXR_2"/>
    <property type="match status" value="1"/>
</dbReference>
<accession>A0A9W6RVK7</accession>
<evidence type="ECO:0000313" key="6">
    <source>
        <dbReference type="Proteomes" id="UP001165074"/>
    </source>
</evidence>
<dbReference type="InterPro" id="IPR016032">
    <property type="entry name" value="Sig_transdc_resp-reg_C-effctor"/>
</dbReference>
<dbReference type="InterPro" id="IPR000792">
    <property type="entry name" value="Tscrpt_reg_LuxR_C"/>
</dbReference>
<organism evidence="5 6">
    <name type="scientific">Actinoallomurus iriomotensis</name>
    <dbReference type="NCBI Taxonomy" id="478107"/>
    <lineage>
        <taxon>Bacteria</taxon>
        <taxon>Bacillati</taxon>
        <taxon>Actinomycetota</taxon>
        <taxon>Actinomycetes</taxon>
        <taxon>Streptosporangiales</taxon>
        <taxon>Thermomonosporaceae</taxon>
        <taxon>Actinoallomurus</taxon>
    </lineage>
</organism>
<dbReference type="GO" id="GO:0005524">
    <property type="term" value="F:ATP binding"/>
    <property type="evidence" value="ECO:0007669"/>
    <property type="project" value="UniProtKB-KW"/>
</dbReference>
<gene>
    <name evidence="5" type="ORF">Airi02_002960</name>
</gene>
<dbReference type="GO" id="GO:0006355">
    <property type="term" value="P:regulation of DNA-templated transcription"/>
    <property type="evidence" value="ECO:0007669"/>
    <property type="project" value="InterPro"/>
</dbReference>
<dbReference type="Gene3D" id="1.10.10.10">
    <property type="entry name" value="Winged helix-like DNA-binding domain superfamily/Winged helix DNA-binding domain"/>
    <property type="match status" value="1"/>
</dbReference>
<comment type="caution">
    <text evidence="5">The sequence shown here is derived from an EMBL/GenBank/DDBJ whole genome shotgun (WGS) entry which is preliminary data.</text>
</comment>
<dbReference type="PANTHER" id="PTHR16305:SF35">
    <property type="entry name" value="TRANSCRIPTIONAL ACTIVATOR DOMAIN"/>
    <property type="match status" value="1"/>
</dbReference>
<feature type="region of interest" description="Disordered" evidence="3">
    <location>
        <begin position="891"/>
        <end position="927"/>
    </location>
</feature>
<dbReference type="Pfam" id="PF13191">
    <property type="entry name" value="AAA_16"/>
    <property type="match status" value="1"/>
</dbReference>
<feature type="compositionally biased region" description="Basic and acidic residues" evidence="3">
    <location>
        <begin position="892"/>
        <end position="907"/>
    </location>
</feature>
<dbReference type="InterPro" id="IPR027417">
    <property type="entry name" value="P-loop_NTPase"/>
</dbReference>
<feature type="domain" description="HTH luxR-type" evidence="4">
    <location>
        <begin position="921"/>
        <end position="986"/>
    </location>
</feature>
<evidence type="ECO:0000256" key="1">
    <source>
        <dbReference type="ARBA" id="ARBA00022741"/>
    </source>
</evidence>
<sequence length="998" mass="106036">MAAAVPRDRSDHAPMVAPPAFVGRRRELAVLAETLASPPAVVLVEGEAGIGKSRLLREFRAASAVRLMPTAECPPLHDPYTLGPVVDAVHQATDGVAGLGLSDLAGALRPLFPEWAADLPPAPEPAEDARAARHRLFRALVELLDRLDVAVLVVEDVHWADDATLEFLLFVTSRRPQPVSLVVTYRPEDVPAGSLLLRLSSRLPPGTTRARLALDPLDVAETANLVSSMLGGERMSAEFAAFLHQHTDGVPLAVEESVRLMHDRADVTPYGGGWIRRHLADIDVPPTVRDSVVERSGRLGEDAQAMLRAAAVLAEPANEATLAAVGELTADHSAAGLAEALDCGLLRDDERGLVSFRHGLACRAVYEATPRPLRRAMHLRAGRALEGMTPQPVVRLAHHFREADDTGSWARYAERAADVAIEAGDWVAASVLLHGLLTSAGLPPAAMAPLAAKIRPGSLTGRSRLRSVVGALRAALDSGALDAGEHAATRYRLGTLLASNYDYDGAQRELELAVPGLRPGSVALSHAMTLLGWPLGASRPGRAHRDWLRRAADAASLVPAAERPDLATKRAVGLLLLDDPDGWAVAATVPDEFATPAQRRSVAFRDMNMGDLAMRWGRYAEARARLDNAWALAEEHGYPRYGEVARANLLHLDWFTGRWDGLTARASAYEASGEAMPLNRLEVSLVTGLMLAANGRRSEAESALAEVMTQMGELGAVHAVVEPAAALARLHLAAGRVEDALRVTAQPIGVVALKEAWLWATDLAPARVDALLAAGRAEDAAELVAAFEAGVLGRDAPAPQAALALCEGILAAGQGAPERAATAFARAAAAWEALPRPYDALLARERRARCLLAAGRRDAGLSSLAEVAAGLSDLGASADAERVRECLATYGPREHGAAEPEGHRTTVDDAGGNGERRRRGRPGYGDRLSPRELEVVRLLIDGKTNPQIAEALVLSRQTVNSHVGSAMRKLRVSSRTALAVSAVELGLARDGRAPHDDE</sequence>
<name>A0A9W6RVK7_9ACTN</name>
<evidence type="ECO:0000256" key="2">
    <source>
        <dbReference type="ARBA" id="ARBA00022840"/>
    </source>
</evidence>
<dbReference type="EMBL" id="BSTK01000001">
    <property type="protein sequence ID" value="GLY82364.1"/>
    <property type="molecule type" value="Genomic_DNA"/>
</dbReference>
<dbReference type="Pfam" id="PF00196">
    <property type="entry name" value="GerE"/>
    <property type="match status" value="1"/>
</dbReference>
<dbReference type="CDD" id="cd06170">
    <property type="entry name" value="LuxR_C_like"/>
    <property type="match status" value="1"/>
</dbReference>
<proteinExistence type="predicted"/>
<dbReference type="SUPFAM" id="SSF52540">
    <property type="entry name" value="P-loop containing nucleoside triphosphate hydrolases"/>
    <property type="match status" value="1"/>
</dbReference>
<dbReference type="GO" id="GO:0003677">
    <property type="term" value="F:DNA binding"/>
    <property type="evidence" value="ECO:0007669"/>
    <property type="project" value="InterPro"/>
</dbReference>
<dbReference type="RefSeq" id="WP_285566028.1">
    <property type="nucleotide sequence ID" value="NZ_BSTK01000001.1"/>
</dbReference>
<dbReference type="GO" id="GO:0005737">
    <property type="term" value="C:cytoplasm"/>
    <property type="evidence" value="ECO:0007669"/>
    <property type="project" value="TreeGrafter"/>
</dbReference>